<dbReference type="InterPro" id="IPR029026">
    <property type="entry name" value="tRNA_m1G_MTases_N"/>
</dbReference>
<reference evidence="8 9" key="1">
    <citation type="submission" date="2016-11" db="EMBL/GenBank/DDBJ databases">
        <authorList>
            <person name="Jaros S."/>
            <person name="Januszkiewicz K."/>
            <person name="Wedrychowicz H."/>
        </authorList>
    </citation>
    <scope>NUCLEOTIDE SEQUENCE [LARGE SCALE GENOMIC DNA]</scope>
    <source>
        <strain evidence="8 9">DSM 14828</strain>
    </source>
</reference>
<feature type="binding site" evidence="7">
    <location>
        <position position="108"/>
    </location>
    <ligand>
        <name>S-adenosyl-L-methionine</name>
        <dbReference type="ChEBI" id="CHEBI:59789"/>
    </ligand>
</feature>
<evidence type="ECO:0000256" key="1">
    <source>
        <dbReference type="ARBA" id="ARBA00022490"/>
    </source>
</evidence>
<comment type="subcellular location">
    <subcellularLocation>
        <location evidence="7">Cytoplasm</location>
    </subcellularLocation>
</comment>
<dbReference type="EMBL" id="FQTU01000002">
    <property type="protein sequence ID" value="SHE45640.1"/>
    <property type="molecule type" value="Genomic_DNA"/>
</dbReference>
<evidence type="ECO:0000256" key="2">
    <source>
        <dbReference type="ARBA" id="ARBA00022552"/>
    </source>
</evidence>
<keyword evidence="2 7" id="KW-0698">rRNA processing</keyword>
<dbReference type="InterPro" id="IPR003742">
    <property type="entry name" value="RlmH-like"/>
</dbReference>
<dbReference type="Gene3D" id="3.40.1280.10">
    <property type="match status" value="1"/>
</dbReference>
<dbReference type="PIRSF" id="PIRSF004505">
    <property type="entry name" value="MT_bac"/>
    <property type="match status" value="1"/>
</dbReference>
<comment type="catalytic activity">
    <reaction evidence="7">
        <text>pseudouridine(1915) in 23S rRNA + S-adenosyl-L-methionine = N(3)-methylpseudouridine(1915) in 23S rRNA + S-adenosyl-L-homocysteine + H(+)</text>
        <dbReference type="Rhea" id="RHEA:42752"/>
        <dbReference type="Rhea" id="RHEA-COMP:10221"/>
        <dbReference type="Rhea" id="RHEA-COMP:10222"/>
        <dbReference type="ChEBI" id="CHEBI:15378"/>
        <dbReference type="ChEBI" id="CHEBI:57856"/>
        <dbReference type="ChEBI" id="CHEBI:59789"/>
        <dbReference type="ChEBI" id="CHEBI:65314"/>
        <dbReference type="ChEBI" id="CHEBI:74486"/>
        <dbReference type="EC" id="2.1.1.177"/>
    </reaction>
</comment>
<dbReference type="InterPro" id="IPR029028">
    <property type="entry name" value="Alpha/beta_knot_MTases"/>
</dbReference>
<evidence type="ECO:0000256" key="4">
    <source>
        <dbReference type="ARBA" id="ARBA00022679"/>
    </source>
</evidence>
<evidence type="ECO:0000313" key="8">
    <source>
        <dbReference type="EMBL" id="SHE45640.1"/>
    </source>
</evidence>
<dbReference type="NCBIfam" id="TIGR00246">
    <property type="entry name" value="tRNA_RlmH_YbeA"/>
    <property type="match status" value="1"/>
</dbReference>
<comment type="subunit">
    <text evidence="7">Homodimer.</text>
</comment>
<dbReference type="STRING" id="1120975.SAMN02746064_00545"/>
<keyword evidence="3 7" id="KW-0489">Methyltransferase</keyword>
<dbReference type="NCBIfam" id="NF000985">
    <property type="entry name" value="PRK00103.1-3"/>
    <property type="match status" value="1"/>
</dbReference>
<dbReference type="RefSeq" id="WP_073269537.1">
    <property type="nucleotide sequence ID" value="NZ_FQTU01000002.1"/>
</dbReference>
<dbReference type="CDD" id="cd18081">
    <property type="entry name" value="RlmH-like"/>
    <property type="match status" value="1"/>
</dbReference>
<dbReference type="SUPFAM" id="SSF75217">
    <property type="entry name" value="alpha/beta knot"/>
    <property type="match status" value="1"/>
</dbReference>
<comment type="function">
    <text evidence="7">Specifically methylates the pseudouridine at position 1915 (m3Psi1915) in 23S rRNA.</text>
</comment>
<proteinExistence type="inferred from homology"/>
<keyword evidence="4 7" id="KW-0808">Transferase</keyword>
<dbReference type="PANTHER" id="PTHR33603">
    <property type="entry name" value="METHYLTRANSFERASE"/>
    <property type="match status" value="1"/>
</dbReference>
<dbReference type="OrthoDB" id="9806643at2"/>
<keyword evidence="5 7" id="KW-0949">S-adenosyl-L-methionine</keyword>
<dbReference type="PANTHER" id="PTHR33603:SF1">
    <property type="entry name" value="RIBOSOMAL RNA LARGE SUBUNIT METHYLTRANSFERASE H"/>
    <property type="match status" value="1"/>
</dbReference>
<evidence type="ECO:0000256" key="5">
    <source>
        <dbReference type="ARBA" id="ARBA00022691"/>
    </source>
</evidence>
<organism evidence="8 9">
    <name type="scientific">Alkalibacter saccharofermentans DSM 14828</name>
    <dbReference type="NCBI Taxonomy" id="1120975"/>
    <lineage>
        <taxon>Bacteria</taxon>
        <taxon>Bacillati</taxon>
        <taxon>Bacillota</taxon>
        <taxon>Clostridia</taxon>
        <taxon>Eubacteriales</taxon>
        <taxon>Eubacteriaceae</taxon>
        <taxon>Alkalibacter</taxon>
    </lineage>
</organism>
<dbReference type="GO" id="GO:0070038">
    <property type="term" value="F:rRNA (pseudouridine-N3-)-methyltransferase activity"/>
    <property type="evidence" value="ECO:0007669"/>
    <property type="project" value="UniProtKB-UniRule"/>
</dbReference>
<comment type="similarity">
    <text evidence="6 7">Belongs to the RNA methyltransferase RlmH family.</text>
</comment>
<name>A0A1M4TMF0_9FIRM</name>
<feature type="binding site" evidence="7">
    <location>
        <begin position="127"/>
        <end position="132"/>
    </location>
    <ligand>
        <name>S-adenosyl-L-methionine</name>
        <dbReference type="ChEBI" id="CHEBI:59789"/>
    </ligand>
</feature>
<dbReference type="EC" id="2.1.1.177" evidence="7"/>
<keyword evidence="1 7" id="KW-0963">Cytoplasm</keyword>
<dbReference type="HAMAP" id="MF_00658">
    <property type="entry name" value="23SrRNA_methyltr_H"/>
    <property type="match status" value="1"/>
</dbReference>
<accession>A0A1M4TMF0</accession>
<gene>
    <name evidence="7" type="primary">rlmH</name>
    <name evidence="8" type="ORF">SAMN02746064_00545</name>
</gene>
<sequence>MKVTVVSVGKIKEKFYSQAIAEYAKRLGRYCTLNMIEIPDEKAPESLSLSDMRTVKDKEGKKILEKIPQGSFVVTLEIDGKQETSEELAENIEQLALNGTSHICFIIGGSLGIGDAVKTGSNLSLSFSKMTFPHQLFKVMLLEQVYRAFRIIRGEPYHK</sequence>
<evidence type="ECO:0000256" key="3">
    <source>
        <dbReference type="ARBA" id="ARBA00022603"/>
    </source>
</evidence>
<keyword evidence="9" id="KW-1185">Reference proteome</keyword>
<evidence type="ECO:0000256" key="6">
    <source>
        <dbReference type="ARBA" id="ARBA00038303"/>
    </source>
</evidence>
<feature type="binding site" evidence="7">
    <location>
        <position position="76"/>
    </location>
    <ligand>
        <name>S-adenosyl-L-methionine</name>
        <dbReference type="ChEBI" id="CHEBI:59789"/>
    </ligand>
</feature>
<evidence type="ECO:0000313" key="9">
    <source>
        <dbReference type="Proteomes" id="UP000184251"/>
    </source>
</evidence>
<dbReference type="GO" id="GO:0005737">
    <property type="term" value="C:cytoplasm"/>
    <property type="evidence" value="ECO:0007669"/>
    <property type="project" value="UniProtKB-SubCell"/>
</dbReference>
<evidence type="ECO:0000256" key="7">
    <source>
        <dbReference type="HAMAP-Rule" id="MF_00658"/>
    </source>
</evidence>
<dbReference type="Proteomes" id="UP000184251">
    <property type="component" value="Unassembled WGS sequence"/>
</dbReference>
<dbReference type="AlphaFoldDB" id="A0A1M4TMF0"/>
<dbReference type="Pfam" id="PF02590">
    <property type="entry name" value="SPOUT_MTase"/>
    <property type="match status" value="1"/>
</dbReference>
<protein>
    <recommendedName>
        <fullName evidence="7">Ribosomal RNA large subunit methyltransferase H</fullName>
        <ecNumber evidence="7">2.1.1.177</ecNumber>
    </recommendedName>
    <alternativeName>
        <fullName evidence="7">23S rRNA (pseudouridine1915-N3)-methyltransferase</fullName>
    </alternativeName>
    <alternativeName>
        <fullName evidence="7">23S rRNA m3Psi1915 methyltransferase</fullName>
    </alternativeName>
    <alternativeName>
        <fullName evidence="7">rRNA (pseudouridine-N3-)-methyltransferase RlmH</fullName>
    </alternativeName>
</protein>